<gene>
    <name evidence="2" type="ORF">Fot_16773</name>
</gene>
<dbReference type="Gene3D" id="3.30.559.10">
    <property type="entry name" value="Chloramphenicol acetyltransferase-like domain"/>
    <property type="match status" value="2"/>
</dbReference>
<reference evidence="3" key="1">
    <citation type="submission" date="2024-07" db="EMBL/GenBank/DDBJ databases">
        <title>Two chromosome-level genome assemblies of Korean endemic species Abeliophyllum distichum and Forsythia ovata (Oleaceae).</title>
        <authorList>
            <person name="Jang H."/>
        </authorList>
    </citation>
    <scope>NUCLEOTIDE SEQUENCE [LARGE SCALE GENOMIC DNA]</scope>
</reference>
<dbReference type="PANTHER" id="PTHR31896:SF43">
    <property type="entry name" value="PROTEIN ENHANCED PSEUDOMONAS SUSCEPTIBILITY 1"/>
    <property type="match status" value="1"/>
</dbReference>
<proteinExistence type="predicted"/>
<dbReference type="Pfam" id="PF02458">
    <property type="entry name" value="Transferase"/>
    <property type="match status" value="1"/>
</dbReference>
<evidence type="ECO:0000313" key="3">
    <source>
        <dbReference type="Proteomes" id="UP001604277"/>
    </source>
</evidence>
<dbReference type="GO" id="GO:0016740">
    <property type="term" value="F:transferase activity"/>
    <property type="evidence" value="ECO:0007669"/>
    <property type="project" value="UniProtKB-KW"/>
</dbReference>
<evidence type="ECO:0000256" key="1">
    <source>
        <dbReference type="ARBA" id="ARBA00022679"/>
    </source>
</evidence>
<organism evidence="2 3">
    <name type="scientific">Forsythia ovata</name>
    <dbReference type="NCBI Taxonomy" id="205694"/>
    <lineage>
        <taxon>Eukaryota</taxon>
        <taxon>Viridiplantae</taxon>
        <taxon>Streptophyta</taxon>
        <taxon>Embryophyta</taxon>
        <taxon>Tracheophyta</taxon>
        <taxon>Spermatophyta</taxon>
        <taxon>Magnoliopsida</taxon>
        <taxon>eudicotyledons</taxon>
        <taxon>Gunneridae</taxon>
        <taxon>Pentapetalae</taxon>
        <taxon>asterids</taxon>
        <taxon>lamiids</taxon>
        <taxon>Lamiales</taxon>
        <taxon>Oleaceae</taxon>
        <taxon>Forsythieae</taxon>
        <taxon>Forsythia</taxon>
    </lineage>
</organism>
<keyword evidence="1" id="KW-0808">Transferase</keyword>
<name>A0ABD1VDI6_9LAMI</name>
<dbReference type="Proteomes" id="UP001604277">
    <property type="component" value="Unassembled WGS sequence"/>
</dbReference>
<sequence length="440" mass="49403">MVEIHVISTCAIKPTADDCQDESKIHLTPWDLELLLLEYSQKGLLFNKPTTEQEKSLLSENITFIDHFKTSLSRTLNFFPLLAGRLAATKVEGRSTSFFIDCDNIGALFIHATVNDLTVADILNPTYVPCIVHSFFPLNGVRNYDGVSQPLLAVQVTELVDGFFIGCSINHLLVDGTSFWHFFNSWAEFSRGYDCVSKPPFLKRELHFDTECSRNIAIDNEQLILNELLNVPPLEERVFHFTKENIAKLKAKANLEMNTSIISSLQALLAHLWRSIISSHCVDANQQTTFEIPIGIRQRLNPPLQEEYFGNAVFPGVVTLPVGKILDEGLGWTAWKVNRMVASRGHEQVKNFYESWVKKPELLKFDNLPKNHFILINSPRFDVYGNDFGWGKPVAVRSGKGNRFDGKIVISAGAEEGSVDIEACLSPQTLHAMSEDATCS</sequence>
<accession>A0ABD1VDI6</accession>
<comment type="caution">
    <text evidence="2">The sequence shown here is derived from an EMBL/GenBank/DDBJ whole genome shotgun (WGS) entry which is preliminary data.</text>
</comment>
<protein>
    <submittedName>
        <fullName evidence="2">HXXXD-type acyl-transferase family protein</fullName>
    </submittedName>
</protein>
<dbReference type="InterPro" id="IPR023213">
    <property type="entry name" value="CAT-like_dom_sf"/>
</dbReference>
<evidence type="ECO:0000313" key="2">
    <source>
        <dbReference type="EMBL" id="KAL2535382.1"/>
    </source>
</evidence>
<keyword evidence="3" id="KW-1185">Reference proteome</keyword>
<dbReference type="EMBL" id="JBFOLJ010000005">
    <property type="protein sequence ID" value="KAL2535382.1"/>
    <property type="molecule type" value="Genomic_DNA"/>
</dbReference>
<dbReference type="AlphaFoldDB" id="A0ABD1VDI6"/>
<dbReference type="PANTHER" id="PTHR31896">
    <property type="entry name" value="FAMILY REGULATORY PROTEIN, PUTATIVE (AFU_ORTHOLOGUE AFUA_3G14730)-RELATED"/>
    <property type="match status" value="1"/>
</dbReference>
<dbReference type="InterPro" id="IPR051283">
    <property type="entry name" value="Sec_Metabolite_Acyltrans"/>
</dbReference>